<dbReference type="Pfam" id="PF03843">
    <property type="entry name" value="Slp"/>
    <property type="match status" value="1"/>
</dbReference>
<dbReference type="AlphaFoldDB" id="A0A653A4Y4"/>
<keyword evidence="1" id="KW-1133">Transmembrane helix</keyword>
<dbReference type="EMBL" id="UPXX01000018">
    <property type="protein sequence ID" value="VBB43034.1"/>
    <property type="molecule type" value="Genomic_DNA"/>
</dbReference>
<dbReference type="PANTHER" id="PTHR37530">
    <property type="entry name" value="OUTER MEMBRANE PROTEIN SLP"/>
    <property type="match status" value="1"/>
</dbReference>
<evidence type="ECO:0000256" key="1">
    <source>
        <dbReference type="SAM" id="Phobius"/>
    </source>
</evidence>
<keyword evidence="1" id="KW-0812">Transmembrane</keyword>
<dbReference type="GO" id="GO:0019867">
    <property type="term" value="C:outer membrane"/>
    <property type="evidence" value="ECO:0007669"/>
    <property type="project" value="InterPro"/>
</dbReference>
<sequence>MISRQNPVSNPEMWIFLHTLRVRGPTPAGRVPVSLHPSGAQFHPCGADPGLANIKEIKRLRGGDLQIAAQANVQIDAAIGQKDHFRMETGRFSEAAMRRGSGSLAAMIVVCIVIGGAGCASVISQDLLQRADRTIRFQDLREQPGLHEGKVVLLGGMIVSTKNQPAGTLIEIVQKPLDFEKRPISGDTTFGRFLALHDGYLDPAIYAEGRDVTVAGPFIGLREQPLDEITYTYPLVRAQEIHLWALRTEDRDYPYPPGGWWGYPPWWRYPYWGPWY</sequence>
<organism evidence="2">
    <name type="scientific">Uncultured Desulfatiglans sp</name>
    <dbReference type="NCBI Taxonomy" id="1748965"/>
    <lineage>
        <taxon>Bacteria</taxon>
        <taxon>Pseudomonadati</taxon>
        <taxon>Thermodesulfobacteriota</taxon>
        <taxon>Desulfobacteria</taxon>
        <taxon>Desulfatiglandales</taxon>
        <taxon>Desulfatiglandaceae</taxon>
        <taxon>Desulfatiglans</taxon>
        <taxon>environmental samples</taxon>
    </lineage>
</organism>
<keyword evidence="2" id="KW-0449">Lipoprotein</keyword>
<feature type="transmembrane region" description="Helical" evidence="1">
    <location>
        <begin position="104"/>
        <end position="123"/>
    </location>
</feature>
<keyword evidence="1" id="KW-0472">Membrane</keyword>
<accession>A0A653A4Y4</accession>
<protein>
    <submittedName>
        <fullName evidence="2">Outer membrane lipoprotein Slp (Modular protein)</fullName>
    </submittedName>
</protein>
<dbReference type="InterPro" id="IPR004658">
    <property type="entry name" value="OMP_Slp"/>
</dbReference>
<name>A0A653A4Y4_UNCDX</name>
<evidence type="ECO:0000313" key="2">
    <source>
        <dbReference type="EMBL" id="VBB43034.1"/>
    </source>
</evidence>
<gene>
    <name evidence="2" type="ORF">TRIP_B250147</name>
</gene>
<dbReference type="PANTHER" id="PTHR37530:SF1">
    <property type="entry name" value="OUTER MEMBRANE PROTEIN SLP"/>
    <property type="match status" value="1"/>
</dbReference>
<proteinExistence type="predicted"/>
<reference evidence="2" key="1">
    <citation type="submission" date="2018-07" db="EMBL/GenBank/DDBJ databases">
        <authorList>
            <consortium name="Genoscope - CEA"/>
            <person name="William W."/>
        </authorList>
    </citation>
    <scope>NUCLEOTIDE SEQUENCE</scope>
    <source>
        <strain evidence="2">IK1</strain>
    </source>
</reference>